<proteinExistence type="predicted"/>
<name>A0ABP4BBP8_9ACTN</name>
<evidence type="ECO:0000313" key="4">
    <source>
        <dbReference type="Proteomes" id="UP001500418"/>
    </source>
</evidence>
<keyword evidence="1" id="KW-0560">Oxidoreductase</keyword>
<organism evidence="3 4">
    <name type="scientific">Streptomyces rhizosphaericus</name>
    <dbReference type="NCBI Taxonomy" id="114699"/>
    <lineage>
        <taxon>Bacteria</taxon>
        <taxon>Bacillati</taxon>
        <taxon>Actinomycetota</taxon>
        <taxon>Actinomycetes</taxon>
        <taxon>Kitasatosporales</taxon>
        <taxon>Streptomycetaceae</taxon>
        <taxon>Streptomyces</taxon>
        <taxon>Streptomyces violaceusniger group</taxon>
    </lineage>
</organism>
<dbReference type="PRINTS" id="PR00081">
    <property type="entry name" value="GDHRDH"/>
</dbReference>
<dbReference type="PANTHER" id="PTHR43157:SF31">
    <property type="entry name" value="PHOSPHATIDYLINOSITOL-GLYCAN BIOSYNTHESIS CLASS F PROTEIN"/>
    <property type="match status" value="1"/>
</dbReference>
<dbReference type="Pfam" id="PF00106">
    <property type="entry name" value="adh_short"/>
    <property type="match status" value="1"/>
</dbReference>
<dbReference type="EMBL" id="BAAAID010000060">
    <property type="protein sequence ID" value="GAA0948667.1"/>
    <property type="molecule type" value="Genomic_DNA"/>
</dbReference>
<protein>
    <submittedName>
        <fullName evidence="3">SDR family oxidoreductase</fullName>
    </submittedName>
</protein>
<dbReference type="Gene3D" id="3.40.50.720">
    <property type="entry name" value="NAD(P)-binding Rossmann-like Domain"/>
    <property type="match status" value="1"/>
</dbReference>
<sequence length="285" mass="31147">MDSKTIVITGASDGVGAEAARQLHHHGHRVVVVGRSPHKTNAIGDELGVDRHVADFSRLADVRRVASDLQNAHPTIDVLANNAGGIFGDPTKTEDGFDVTFQVNHLAPFLLTHLLLDTLTASTASVIQTSSAGARLFGKVVLDDLEHDRDFTPQRAYGTAKLDNILFTQELHRRFHGQGISAAAFHPGTVASSFASNSGNFVQRMYGSRIARRLMTTPQKAAGQLVWLAEGRPGTDWLSGAYYEKRKPAKRTHPQTRDENISRQLWDRSEQMLSLPPNLGKTTNA</sequence>
<keyword evidence="4" id="KW-1185">Reference proteome</keyword>
<dbReference type="PANTHER" id="PTHR43157">
    <property type="entry name" value="PHOSPHATIDYLINOSITOL-GLYCAN BIOSYNTHESIS CLASS F PROTEIN-RELATED"/>
    <property type="match status" value="1"/>
</dbReference>
<feature type="compositionally biased region" description="Basic and acidic residues" evidence="2">
    <location>
        <begin position="255"/>
        <end position="267"/>
    </location>
</feature>
<gene>
    <name evidence="3" type="ORF">GCM10009575_070120</name>
</gene>
<comment type="caution">
    <text evidence="3">The sequence shown here is derived from an EMBL/GenBank/DDBJ whole genome shotgun (WGS) entry which is preliminary data.</text>
</comment>
<reference evidence="4" key="1">
    <citation type="journal article" date="2019" name="Int. J. Syst. Evol. Microbiol.">
        <title>The Global Catalogue of Microorganisms (GCM) 10K type strain sequencing project: providing services to taxonomists for standard genome sequencing and annotation.</title>
        <authorList>
            <consortium name="The Broad Institute Genomics Platform"/>
            <consortium name="The Broad Institute Genome Sequencing Center for Infectious Disease"/>
            <person name="Wu L."/>
            <person name="Ma J."/>
        </authorList>
    </citation>
    <scope>NUCLEOTIDE SEQUENCE [LARGE SCALE GENOMIC DNA]</scope>
    <source>
        <strain evidence="4">JCM 11444</strain>
    </source>
</reference>
<dbReference type="SUPFAM" id="SSF51735">
    <property type="entry name" value="NAD(P)-binding Rossmann-fold domains"/>
    <property type="match status" value="1"/>
</dbReference>
<dbReference type="InterPro" id="IPR002347">
    <property type="entry name" value="SDR_fam"/>
</dbReference>
<feature type="region of interest" description="Disordered" evidence="2">
    <location>
        <begin position="246"/>
        <end position="267"/>
    </location>
</feature>
<evidence type="ECO:0000313" key="3">
    <source>
        <dbReference type="EMBL" id="GAA0948667.1"/>
    </source>
</evidence>
<evidence type="ECO:0000256" key="2">
    <source>
        <dbReference type="SAM" id="MobiDB-lite"/>
    </source>
</evidence>
<dbReference type="Proteomes" id="UP001500418">
    <property type="component" value="Unassembled WGS sequence"/>
</dbReference>
<dbReference type="InterPro" id="IPR036291">
    <property type="entry name" value="NAD(P)-bd_dom_sf"/>
</dbReference>
<accession>A0ABP4BBP8</accession>
<evidence type="ECO:0000256" key="1">
    <source>
        <dbReference type="ARBA" id="ARBA00023002"/>
    </source>
</evidence>